<feature type="compositionally biased region" description="Polar residues" evidence="1">
    <location>
        <begin position="46"/>
        <end position="59"/>
    </location>
</feature>
<dbReference type="Proteomes" id="UP000091918">
    <property type="component" value="Unassembled WGS sequence"/>
</dbReference>
<feature type="compositionally biased region" description="Gly residues" evidence="1">
    <location>
        <begin position="74"/>
        <end position="88"/>
    </location>
</feature>
<name>A0A1B7NVN7_9EURO</name>
<protein>
    <submittedName>
        <fullName evidence="2">Uncharacterized protein</fullName>
    </submittedName>
</protein>
<evidence type="ECO:0000313" key="3">
    <source>
        <dbReference type="Proteomes" id="UP000091918"/>
    </source>
</evidence>
<evidence type="ECO:0000256" key="1">
    <source>
        <dbReference type="SAM" id="MobiDB-lite"/>
    </source>
</evidence>
<feature type="region of interest" description="Disordered" evidence="1">
    <location>
        <begin position="38"/>
        <end position="90"/>
    </location>
</feature>
<dbReference type="EMBL" id="LGUA01000613">
    <property type="protein sequence ID" value="OAX80811.1"/>
    <property type="molecule type" value="Genomic_DNA"/>
</dbReference>
<keyword evidence="3" id="KW-1185">Reference proteome</keyword>
<sequence>MLTIHKQTVLIHPIIDEFYDDDPNHDRSAGFAVSKGLVSKAPGSTVPPNTGDDNSNNPPIISEPFTPADTPGLTTGGKLGNNGNGGPKLDGLQQKIRRVHLQA</sequence>
<evidence type="ECO:0000313" key="2">
    <source>
        <dbReference type="EMBL" id="OAX80811.1"/>
    </source>
</evidence>
<comment type="caution">
    <text evidence="2">The sequence shown here is derived from an EMBL/GenBank/DDBJ whole genome shotgun (WGS) entry which is preliminary data.</text>
</comment>
<accession>A0A1B7NVN7</accession>
<dbReference type="OrthoDB" id="14446at2759"/>
<dbReference type="AlphaFoldDB" id="A0A1B7NVN7"/>
<organism evidence="2 3">
    <name type="scientific">Emergomyces africanus</name>
    <dbReference type="NCBI Taxonomy" id="1955775"/>
    <lineage>
        <taxon>Eukaryota</taxon>
        <taxon>Fungi</taxon>
        <taxon>Dikarya</taxon>
        <taxon>Ascomycota</taxon>
        <taxon>Pezizomycotina</taxon>
        <taxon>Eurotiomycetes</taxon>
        <taxon>Eurotiomycetidae</taxon>
        <taxon>Onygenales</taxon>
        <taxon>Ajellomycetaceae</taxon>
        <taxon>Emergomyces</taxon>
    </lineage>
</organism>
<dbReference type="STRING" id="1658172.A0A1B7NVN7"/>
<proteinExistence type="predicted"/>
<reference evidence="2 3" key="1">
    <citation type="submission" date="2015-07" db="EMBL/GenBank/DDBJ databases">
        <title>Emmonsia species relationships and genome sequence.</title>
        <authorList>
            <person name="Cuomo C.A."/>
            <person name="Schwartz I.S."/>
            <person name="Kenyon C."/>
            <person name="de Hoog G.S."/>
            <person name="Govender N.P."/>
            <person name="Botha A."/>
            <person name="Moreno L."/>
            <person name="de Vries M."/>
            <person name="Munoz J.F."/>
            <person name="Stielow J.B."/>
        </authorList>
    </citation>
    <scope>NUCLEOTIDE SEQUENCE [LARGE SCALE GENOMIC DNA]</scope>
    <source>
        <strain evidence="2 3">CBS 136260</strain>
    </source>
</reference>
<gene>
    <name evidence="2" type="ORF">ACJ72_04854</name>
</gene>